<dbReference type="PANTHER" id="PTHR11527">
    <property type="entry name" value="HEAT-SHOCK PROTEIN 20 FAMILY MEMBER"/>
    <property type="match status" value="1"/>
</dbReference>
<evidence type="ECO:0000256" key="1">
    <source>
        <dbReference type="ARBA" id="ARBA00023016"/>
    </source>
</evidence>
<dbReference type="InterPro" id="IPR002068">
    <property type="entry name" value="A-crystallin/Hsp20_dom"/>
</dbReference>
<gene>
    <name evidence="5" type="ORF">ALEPTO_LOCUS238</name>
</gene>
<organism evidence="5 6">
    <name type="scientific">Ambispora leptoticha</name>
    <dbReference type="NCBI Taxonomy" id="144679"/>
    <lineage>
        <taxon>Eukaryota</taxon>
        <taxon>Fungi</taxon>
        <taxon>Fungi incertae sedis</taxon>
        <taxon>Mucoromycota</taxon>
        <taxon>Glomeromycotina</taxon>
        <taxon>Glomeromycetes</taxon>
        <taxon>Archaeosporales</taxon>
        <taxon>Ambisporaceae</taxon>
        <taxon>Ambispora</taxon>
    </lineage>
</organism>
<dbReference type="SUPFAM" id="SSF49764">
    <property type="entry name" value="HSP20-like chaperones"/>
    <property type="match status" value="1"/>
</dbReference>
<dbReference type="InterPro" id="IPR031107">
    <property type="entry name" value="Small_HSP"/>
</dbReference>
<evidence type="ECO:0000313" key="5">
    <source>
        <dbReference type="EMBL" id="CAG8440153.1"/>
    </source>
</evidence>
<sequence>MAYTNKEQASERANNYRITLHKDGKWYAVDVHDGRRDSFSSQAEAWEQVKKWAHEGEGKSAHVWIHEIWETTSFRSELQEDNNNYYVKAELPGISKEKIDIELVNNQLRIHAEKEEEKETINKKYHFSEISYGSFTRTYNLPRAVNSQGIRADYKEGMLVITVPKSEESKGKKIKIS</sequence>
<evidence type="ECO:0000259" key="4">
    <source>
        <dbReference type="PROSITE" id="PS01031"/>
    </source>
</evidence>
<comment type="caution">
    <text evidence="5">The sequence shown here is derived from an EMBL/GenBank/DDBJ whole genome shotgun (WGS) entry which is preliminary data.</text>
</comment>
<evidence type="ECO:0000256" key="3">
    <source>
        <dbReference type="RuleBase" id="RU003616"/>
    </source>
</evidence>
<reference evidence="5" key="1">
    <citation type="submission" date="2021-06" db="EMBL/GenBank/DDBJ databases">
        <authorList>
            <person name="Kallberg Y."/>
            <person name="Tangrot J."/>
            <person name="Rosling A."/>
        </authorList>
    </citation>
    <scope>NUCLEOTIDE SEQUENCE</scope>
    <source>
        <strain evidence="5">FL130A</strain>
    </source>
</reference>
<evidence type="ECO:0000256" key="2">
    <source>
        <dbReference type="PROSITE-ProRule" id="PRU00285"/>
    </source>
</evidence>
<dbReference type="Gene3D" id="2.60.40.790">
    <property type="match status" value="1"/>
</dbReference>
<comment type="similarity">
    <text evidence="2 3">Belongs to the small heat shock protein (HSP20) family.</text>
</comment>
<dbReference type="PROSITE" id="PS01031">
    <property type="entry name" value="SHSP"/>
    <property type="match status" value="1"/>
</dbReference>
<dbReference type="AlphaFoldDB" id="A0A9N8V7B8"/>
<feature type="domain" description="SHSP" evidence="4">
    <location>
        <begin position="67"/>
        <end position="177"/>
    </location>
</feature>
<dbReference type="Pfam" id="PF00011">
    <property type="entry name" value="HSP20"/>
    <property type="match status" value="1"/>
</dbReference>
<keyword evidence="1" id="KW-0346">Stress response</keyword>
<evidence type="ECO:0000313" key="6">
    <source>
        <dbReference type="Proteomes" id="UP000789508"/>
    </source>
</evidence>
<dbReference type="InterPro" id="IPR008978">
    <property type="entry name" value="HSP20-like_chaperone"/>
</dbReference>
<dbReference type="OrthoDB" id="1431247at2759"/>
<proteinExistence type="inferred from homology"/>
<protein>
    <submittedName>
        <fullName evidence="5">11517_t:CDS:1</fullName>
    </submittedName>
</protein>
<dbReference type="CDD" id="cd06464">
    <property type="entry name" value="ACD_sHsps-like"/>
    <property type="match status" value="1"/>
</dbReference>
<dbReference type="Proteomes" id="UP000789508">
    <property type="component" value="Unassembled WGS sequence"/>
</dbReference>
<accession>A0A9N8V7B8</accession>
<dbReference type="EMBL" id="CAJVPS010000012">
    <property type="protein sequence ID" value="CAG8440153.1"/>
    <property type="molecule type" value="Genomic_DNA"/>
</dbReference>
<name>A0A9N8V7B8_9GLOM</name>
<keyword evidence="6" id="KW-1185">Reference proteome</keyword>